<protein>
    <submittedName>
        <fullName evidence="2">Phytochrome protein</fullName>
    </submittedName>
</protein>
<proteinExistence type="predicted"/>
<organism evidence="2 3">
    <name type="scientific">Phaseolus angularis</name>
    <name type="common">Azuki bean</name>
    <name type="synonym">Vigna angularis</name>
    <dbReference type="NCBI Taxonomy" id="3914"/>
    <lineage>
        <taxon>Eukaryota</taxon>
        <taxon>Viridiplantae</taxon>
        <taxon>Streptophyta</taxon>
        <taxon>Embryophyta</taxon>
        <taxon>Tracheophyta</taxon>
        <taxon>Spermatophyta</taxon>
        <taxon>Magnoliopsida</taxon>
        <taxon>eudicotyledons</taxon>
        <taxon>Gunneridae</taxon>
        <taxon>Pentapetalae</taxon>
        <taxon>rosids</taxon>
        <taxon>fabids</taxon>
        <taxon>Fabales</taxon>
        <taxon>Fabaceae</taxon>
        <taxon>Papilionoideae</taxon>
        <taxon>50 kb inversion clade</taxon>
        <taxon>NPAAA clade</taxon>
        <taxon>indigoferoid/millettioid clade</taxon>
        <taxon>Phaseoleae</taxon>
        <taxon>Vigna</taxon>
    </lineage>
</organism>
<dbReference type="AlphaFoldDB" id="A0A8T0K423"/>
<dbReference type="Proteomes" id="UP000743370">
    <property type="component" value="Unassembled WGS sequence"/>
</dbReference>
<comment type="caution">
    <text evidence="2">The sequence shown here is derived from an EMBL/GenBank/DDBJ whole genome shotgun (WGS) entry which is preliminary data.</text>
</comment>
<evidence type="ECO:0000256" key="1">
    <source>
        <dbReference type="SAM" id="MobiDB-lite"/>
    </source>
</evidence>
<gene>
    <name evidence="2" type="ORF">HKW66_Vig0127900</name>
</gene>
<name>A0A8T0K423_PHAAN</name>
<evidence type="ECO:0000313" key="3">
    <source>
        <dbReference type="Proteomes" id="UP000743370"/>
    </source>
</evidence>
<sequence>MILIYRGISGQDYEKLPFGYFDRNGEFVESSITANKRIDAGGNILGCFCFLQVVMPDLNQFSEEHKPIGRENISESKELAYILQEIETMTLTWSLSQAEFVEGETEEGDLTPNKEGPAEGRELLETLKDIKDHLLRTYSFGKEVTRMWEVNRIEEEWKTLEEDLPPPKPPDQNLEGAT</sequence>
<accession>A0A8T0K423</accession>
<feature type="region of interest" description="Disordered" evidence="1">
    <location>
        <begin position="159"/>
        <end position="178"/>
    </location>
</feature>
<reference evidence="2 3" key="1">
    <citation type="submission" date="2020-05" db="EMBL/GenBank/DDBJ databases">
        <title>Vigna angularis (adzuki bean) Var. LongXiaoDou No. 4 denovo assembly.</title>
        <authorList>
            <person name="Xiang H."/>
        </authorList>
    </citation>
    <scope>NUCLEOTIDE SEQUENCE [LARGE SCALE GENOMIC DNA]</scope>
    <source>
        <tissue evidence="2">Leaf</tissue>
    </source>
</reference>
<evidence type="ECO:0000313" key="2">
    <source>
        <dbReference type="EMBL" id="KAG2391449.1"/>
    </source>
</evidence>
<dbReference type="EMBL" id="JABFOF010000007">
    <property type="protein sequence ID" value="KAG2391449.1"/>
    <property type="molecule type" value="Genomic_DNA"/>
</dbReference>